<dbReference type="Proteomes" id="UP001236507">
    <property type="component" value="Unassembled WGS sequence"/>
</dbReference>
<sequence length="480" mass="52996">MFRYKKGLLLALVVLGLGACKIKPEVPQNKPLLVASSTFTSYSDSTQKEIPNIGTFFADSTLSALIDTALNNNFDLQVAMQRVEVARAGIRFSRGLGIPEVSAGVVAGGKKFGDYTIDGVGNYDTQFSTNLNDKQSIPQPFIPDYMLGLQSSWEVDVWGKLKSQKKAALARFLSSEFGKNLVQTQLVSEIADAYFELLILDNELDFLEENIKLQQFSLDIVRVMKQAGEANQLGVELLKAQLLSSAAMKVEVNQQIIQNESRINFLMGRYPQPIKRPKFAWEKVIPPTLSAGVPSGLLKNRPDIRQAELELQARNADLYTAKAAFYPSFNINANLGLQSFKALLLLNPASAAYGLAGSLMAPIANRRALAADLMASRAEQKTAYIGYQKSIVNAFTEVYNYLYLIKTNADIYKLKSEEVNTLKNSIGISTDLFRSGRATYLEVITAQKNALQSQIELINVKKKQYNAVVGLYRALGGGWK</sequence>
<evidence type="ECO:0000313" key="3">
    <source>
        <dbReference type="EMBL" id="MDI9860786.1"/>
    </source>
</evidence>
<proteinExistence type="inferred from homology"/>
<gene>
    <name evidence="3" type="ORF">QM524_16335</name>
</gene>
<dbReference type="RefSeq" id="WP_283345390.1">
    <property type="nucleotide sequence ID" value="NZ_JASHIF010000012.1"/>
</dbReference>
<comment type="subcellular location">
    <subcellularLocation>
        <location evidence="2">Cell membrane</location>
        <topology evidence="2">Lipid-anchor</topology>
    </subcellularLocation>
</comment>
<evidence type="ECO:0000313" key="4">
    <source>
        <dbReference type="Proteomes" id="UP001236507"/>
    </source>
</evidence>
<keyword evidence="4" id="KW-1185">Reference proteome</keyword>
<dbReference type="EMBL" id="JASHIF010000012">
    <property type="protein sequence ID" value="MDI9860786.1"/>
    <property type="molecule type" value="Genomic_DNA"/>
</dbReference>
<keyword evidence="2" id="KW-1134">Transmembrane beta strand</keyword>
<organism evidence="3 4">
    <name type="scientific">Flectobacillus roseus</name>
    <dbReference type="NCBI Taxonomy" id="502259"/>
    <lineage>
        <taxon>Bacteria</taxon>
        <taxon>Pseudomonadati</taxon>
        <taxon>Bacteroidota</taxon>
        <taxon>Cytophagia</taxon>
        <taxon>Cytophagales</taxon>
        <taxon>Flectobacillaceae</taxon>
        <taxon>Flectobacillus</taxon>
    </lineage>
</organism>
<dbReference type="InterPro" id="IPR010131">
    <property type="entry name" value="MdtP/NodT-like"/>
</dbReference>
<name>A0ABT6YC56_9BACT</name>
<dbReference type="Gene3D" id="2.20.200.10">
    <property type="entry name" value="Outer membrane efflux proteins (OEP)"/>
    <property type="match status" value="1"/>
</dbReference>
<dbReference type="Gene3D" id="1.20.1600.10">
    <property type="entry name" value="Outer membrane efflux proteins (OEP)"/>
    <property type="match status" value="1"/>
</dbReference>
<keyword evidence="2" id="KW-0472">Membrane</keyword>
<keyword evidence="2" id="KW-0812">Transmembrane</keyword>
<protein>
    <submittedName>
        <fullName evidence="3">Efflux transporter outer membrane subunit</fullName>
    </submittedName>
</protein>
<dbReference type="PANTHER" id="PTHR30203:SF30">
    <property type="entry name" value="OUTER MEMBRANE PROTEIN-RELATED"/>
    <property type="match status" value="1"/>
</dbReference>
<dbReference type="NCBIfam" id="TIGR01845">
    <property type="entry name" value="outer_NodT"/>
    <property type="match status" value="1"/>
</dbReference>
<evidence type="ECO:0000256" key="1">
    <source>
        <dbReference type="ARBA" id="ARBA00007613"/>
    </source>
</evidence>
<comment type="caution">
    <text evidence="3">The sequence shown here is derived from an EMBL/GenBank/DDBJ whole genome shotgun (WGS) entry which is preliminary data.</text>
</comment>
<dbReference type="SUPFAM" id="SSF56954">
    <property type="entry name" value="Outer membrane efflux proteins (OEP)"/>
    <property type="match status" value="1"/>
</dbReference>
<dbReference type="PANTHER" id="PTHR30203">
    <property type="entry name" value="OUTER MEMBRANE CATION EFFLUX PROTEIN"/>
    <property type="match status" value="1"/>
</dbReference>
<dbReference type="Pfam" id="PF02321">
    <property type="entry name" value="OEP"/>
    <property type="match status" value="2"/>
</dbReference>
<evidence type="ECO:0000256" key="2">
    <source>
        <dbReference type="RuleBase" id="RU362097"/>
    </source>
</evidence>
<keyword evidence="2" id="KW-0449">Lipoprotein</keyword>
<keyword evidence="2" id="KW-0564">Palmitate</keyword>
<dbReference type="PROSITE" id="PS51257">
    <property type="entry name" value="PROKAR_LIPOPROTEIN"/>
    <property type="match status" value="1"/>
</dbReference>
<comment type="similarity">
    <text evidence="1 2">Belongs to the outer membrane factor (OMF) (TC 1.B.17) family.</text>
</comment>
<accession>A0ABT6YC56</accession>
<reference evidence="3 4" key="1">
    <citation type="submission" date="2023-05" db="EMBL/GenBank/DDBJ databases">
        <title>Novel species of genus Flectobacillus isolated from stream in China.</title>
        <authorList>
            <person name="Lu H."/>
        </authorList>
    </citation>
    <scope>NUCLEOTIDE SEQUENCE [LARGE SCALE GENOMIC DNA]</scope>
    <source>
        <strain evidence="3 4">KCTC 42575</strain>
    </source>
</reference>
<dbReference type="InterPro" id="IPR003423">
    <property type="entry name" value="OMP_efflux"/>
</dbReference>